<dbReference type="Pfam" id="PF00589">
    <property type="entry name" value="Phage_integrase"/>
    <property type="match status" value="1"/>
</dbReference>
<reference evidence="8 9" key="1">
    <citation type="submission" date="2016-05" db="EMBL/GenBank/DDBJ databases">
        <title>Compelete Genome Sequence of Bacteriochlorophyll-Synthesizing Bacterium Porphyrobacter neustonensis DSM 9434.</title>
        <authorList>
            <person name="Shi X.-L."/>
            <person name="Wu Y.-H."/>
            <person name="Cheng H."/>
            <person name="Xu L."/>
            <person name="Zhang X.-Q."/>
            <person name="Wang C.-S."/>
            <person name="Xu X.-W."/>
        </authorList>
    </citation>
    <scope>NUCLEOTIDE SEQUENCE [LARGE SCALE GENOMIC DNA]</scope>
    <source>
        <strain evidence="8 9">DSM 9434</strain>
    </source>
</reference>
<evidence type="ECO:0000259" key="7">
    <source>
        <dbReference type="PROSITE" id="PS51900"/>
    </source>
</evidence>
<comment type="similarity">
    <text evidence="1">Belongs to the 'phage' integrase family.</text>
</comment>
<dbReference type="InterPro" id="IPR011010">
    <property type="entry name" value="DNA_brk_join_enz"/>
</dbReference>
<dbReference type="PROSITE" id="PS51898">
    <property type="entry name" value="TYR_RECOMBINASE"/>
    <property type="match status" value="1"/>
</dbReference>
<feature type="domain" description="Tyr recombinase" evidence="6">
    <location>
        <begin position="350"/>
        <end position="548"/>
    </location>
</feature>
<dbReference type="Gene3D" id="1.10.443.10">
    <property type="entry name" value="Intergrase catalytic core"/>
    <property type="match status" value="1"/>
</dbReference>
<keyword evidence="3 5" id="KW-0238">DNA-binding</keyword>
<evidence type="ECO:0000313" key="9">
    <source>
        <dbReference type="Proteomes" id="UP000078263"/>
    </source>
</evidence>
<dbReference type="EMBL" id="CP016033">
    <property type="protein sequence ID" value="ANK12761.1"/>
    <property type="molecule type" value="Genomic_DNA"/>
</dbReference>
<dbReference type="PANTHER" id="PTHR30349:SF41">
    <property type="entry name" value="INTEGRASE_RECOMBINASE PROTEIN MJ0367-RELATED"/>
    <property type="match status" value="1"/>
</dbReference>
<evidence type="ECO:0000313" key="8">
    <source>
        <dbReference type="EMBL" id="ANK12761.1"/>
    </source>
</evidence>
<dbReference type="OrthoDB" id="9784724at2"/>
<dbReference type="InterPro" id="IPR044068">
    <property type="entry name" value="CB"/>
</dbReference>
<dbReference type="InterPro" id="IPR050090">
    <property type="entry name" value="Tyrosine_recombinase_XerCD"/>
</dbReference>
<dbReference type="SUPFAM" id="SSF56349">
    <property type="entry name" value="DNA breaking-rejoining enzymes"/>
    <property type="match status" value="1"/>
</dbReference>
<evidence type="ECO:0000256" key="3">
    <source>
        <dbReference type="ARBA" id="ARBA00023125"/>
    </source>
</evidence>
<dbReference type="STRING" id="1112.A9D12_07185"/>
<evidence type="ECO:0000256" key="4">
    <source>
        <dbReference type="ARBA" id="ARBA00023172"/>
    </source>
</evidence>
<dbReference type="InterPro" id="IPR002104">
    <property type="entry name" value="Integrase_catalytic"/>
</dbReference>
<evidence type="ECO:0000256" key="1">
    <source>
        <dbReference type="ARBA" id="ARBA00008857"/>
    </source>
</evidence>
<evidence type="ECO:0000256" key="5">
    <source>
        <dbReference type="PROSITE-ProRule" id="PRU01248"/>
    </source>
</evidence>
<protein>
    <submittedName>
        <fullName evidence="8">Recombinase XerD</fullName>
    </submittedName>
</protein>
<organism evidence="8 9">
    <name type="scientific">Erythrobacter neustonensis</name>
    <dbReference type="NCBI Taxonomy" id="1112"/>
    <lineage>
        <taxon>Bacteria</taxon>
        <taxon>Pseudomonadati</taxon>
        <taxon>Pseudomonadota</taxon>
        <taxon>Alphaproteobacteria</taxon>
        <taxon>Sphingomonadales</taxon>
        <taxon>Erythrobacteraceae</taxon>
        <taxon>Erythrobacter/Porphyrobacter group</taxon>
        <taxon>Erythrobacter</taxon>
    </lineage>
</organism>
<accession>A0A192D416</accession>
<sequence length="565" mass="63213">MGLVLPYIVVQKSGRCDYRRYFPAPLVPFVPGCQKLVKRSLGRVDDPTFDQHHRAATKEYERLLSLAVKARDKAYDPLDPPTIAWLAETFVAEQLEADDGSRWDPGERELYLGIVGDLEARGIPHRASWRPEDPLRWASKARETASWSLDFHRSLRAAGDLEGICSSHKDDAELLLEAHGYVVNPSDIIGMQSLCRALNDACIRVAEAKLKRLDGDDVPTALPPARPAERASDLPRAKAQVPLLATFDAYASSQGVTPGVRDEWRRYVARLVDWLGHDDASKLTASDLRTWRDELLAETTHKGTLRDPVTVRDKYITSVRAALNWAVEEQLLDHNVARDVTVRIPKKAKVRDRSFTTEEARAILAATLQKSSDRLSITHARARRWIPWLCAYSGARVNEFSQLRAEDVFEEDGIWAARITPEAGSVKTKEARVVPLHSHLIDQGFLKVVKGVGSGPLFYDPLAQRVEKEGTRHFKKVGERLAQWVRKDVGVDDPDIMPNHAWRHTFKSMSYDAGIEERVADAIQGHAPKTTGRTYGSVSLSAKAAAVEKIPRFCTNQVVRDCSSS</sequence>
<dbReference type="InterPro" id="IPR010998">
    <property type="entry name" value="Integrase_recombinase_N"/>
</dbReference>
<feature type="domain" description="Core-binding (CB)" evidence="7">
    <location>
        <begin position="238"/>
        <end position="327"/>
    </location>
</feature>
<dbReference type="PROSITE" id="PS51900">
    <property type="entry name" value="CB"/>
    <property type="match status" value="1"/>
</dbReference>
<dbReference type="GO" id="GO:0015074">
    <property type="term" value="P:DNA integration"/>
    <property type="evidence" value="ECO:0007669"/>
    <property type="project" value="UniProtKB-KW"/>
</dbReference>
<evidence type="ECO:0000256" key="2">
    <source>
        <dbReference type="ARBA" id="ARBA00022908"/>
    </source>
</evidence>
<keyword evidence="4" id="KW-0233">DNA recombination</keyword>
<gene>
    <name evidence="8" type="ORF">A9D12_07185</name>
</gene>
<keyword evidence="9" id="KW-1185">Reference proteome</keyword>
<dbReference type="GO" id="GO:0006310">
    <property type="term" value="P:DNA recombination"/>
    <property type="evidence" value="ECO:0007669"/>
    <property type="project" value="UniProtKB-KW"/>
</dbReference>
<dbReference type="Proteomes" id="UP000078263">
    <property type="component" value="Chromosome"/>
</dbReference>
<dbReference type="Gene3D" id="1.10.150.130">
    <property type="match status" value="1"/>
</dbReference>
<keyword evidence="2" id="KW-0229">DNA integration</keyword>
<dbReference type="KEGG" id="pns:A9D12_07185"/>
<dbReference type="InterPro" id="IPR013762">
    <property type="entry name" value="Integrase-like_cat_sf"/>
</dbReference>
<dbReference type="GO" id="GO:0003677">
    <property type="term" value="F:DNA binding"/>
    <property type="evidence" value="ECO:0007669"/>
    <property type="project" value="UniProtKB-UniRule"/>
</dbReference>
<name>A0A192D416_9SPHN</name>
<evidence type="ECO:0000259" key="6">
    <source>
        <dbReference type="PROSITE" id="PS51898"/>
    </source>
</evidence>
<dbReference type="PANTHER" id="PTHR30349">
    <property type="entry name" value="PHAGE INTEGRASE-RELATED"/>
    <property type="match status" value="1"/>
</dbReference>
<proteinExistence type="inferred from homology"/>
<dbReference type="AlphaFoldDB" id="A0A192D416"/>